<gene>
    <name evidence="2" type="ORF">GQX73_g5770</name>
</gene>
<dbReference type="Proteomes" id="UP000481858">
    <property type="component" value="Unassembled WGS sequence"/>
</dbReference>
<protein>
    <submittedName>
        <fullName evidence="2">Uncharacterized protein</fullName>
    </submittedName>
</protein>
<dbReference type="EMBL" id="WUBL01000061">
    <property type="protein sequence ID" value="KAF2967793.1"/>
    <property type="molecule type" value="Genomic_DNA"/>
</dbReference>
<dbReference type="AlphaFoldDB" id="A0A7C8MSP9"/>
<comment type="caution">
    <text evidence="2">The sequence shown here is derived from an EMBL/GenBank/DDBJ whole genome shotgun (WGS) entry which is preliminary data.</text>
</comment>
<evidence type="ECO:0000256" key="1">
    <source>
        <dbReference type="SAM" id="MobiDB-lite"/>
    </source>
</evidence>
<proteinExistence type="predicted"/>
<name>A0A7C8MSP9_9PEZI</name>
<evidence type="ECO:0000313" key="2">
    <source>
        <dbReference type="EMBL" id="KAF2967793.1"/>
    </source>
</evidence>
<dbReference type="InParanoid" id="A0A7C8MSP9"/>
<feature type="region of interest" description="Disordered" evidence="1">
    <location>
        <begin position="1"/>
        <end position="26"/>
    </location>
</feature>
<keyword evidence="3" id="KW-1185">Reference proteome</keyword>
<accession>A0A7C8MSP9</accession>
<evidence type="ECO:0000313" key="3">
    <source>
        <dbReference type="Proteomes" id="UP000481858"/>
    </source>
</evidence>
<reference evidence="2 3" key="1">
    <citation type="submission" date="2019-12" db="EMBL/GenBank/DDBJ databases">
        <title>Draft genome sequence of the ascomycete Xylaria multiplex DSM 110363.</title>
        <authorList>
            <person name="Buettner E."/>
            <person name="Kellner H."/>
        </authorList>
    </citation>
    <scope>NUCLEOTIDE SEQUENCE [LARGE SCALE GENOMIC DNA]</scope>
    <source>
        <strain evidence="2 3">DSM 110363</strain>
    </source>
</reference>
<dbReference type="OrthoDB" id="10505195at2759"/>
<feature type="compositionally biased region" description="Polar residues" evidence="1">
    <location>
        <begin position="14"/>
        <end position="23"/>
    </location>
</feature>
<sequence length="111" mass="12002">MSDLRSDVALNGSHGPTSQSQPRESAALQNERLRMYMNDSTFSVSARISGVGPLRSKSDRDREHGSVCASVDSLGNQKVRGYQHLNFVEVVVGHDDGHGSRIASSHINNPA</sequence>
<organism evidence="2 3">
    <name type="scientific">Xylaria multiplex</name>
    <dbReference type="NCBI Taxonomy" id="323545"/>
    <lineage>
        <taxon>Eukaryota</taxon>
        <taxon>Fungi</taxon>
        <taxon>Dikarya</taxon>
        <taxon>Ascomycota</taxon>
        <taxon>Pezizomycotina</taxon>
        <taxon>Sordariomycetes</taxon>
        <taxon>Xylariomycetidae</taxon>
        <taxon>Xylariales</taxon>
        <taxon>Xylariaceae</taxon>
        <taxon>Xylaria</taxon>
    </lineage>
</organism>